<accession>A0A3B0S309</accession>
<dbReference type="SUPFAM" id="SSF48295">
    <property type="entry name" value="TrpR-like"/>
    <property type="match status" value="1"/>
</dbReference>
<dbReference type="Pfam" id="PF01371">
    <property type="entry name" value="Trp_repressor"/>
    <property type="match status" value="1"/>
</dbReference>
<dbReference type="PANTHER" id="PTHR40080">
    <property type="entry name" value="LMO1763 PROTEIN"/>
    <property type="match status" value="1"/>
</dbReference>
<evidence type="ECO:0000313" key="1">
    <source>
        <dbReference type="EMBL" id="VAV95236.1"/>
    </source>
</evidence>
<dbReference type="InterPro" id="IPR013368">
    <property type="entry name" value="YecD_YerC"/>
</dbReference>
<sequence length="107" mass="11945">MTNSKSFSHILPKDTDSDTQKLLDALTALQSRGELLRFLTDLCTPAELRALVARWRVAQLLDEGDLSYREISQKTGASTTTVGRVARFLNEEAYQGYRIALNRVAGK</sequence>
<protein>
    <submittedName>
        <fullName evidence="1">His repressor</fullName>
    </submittedName>
</protein>
<dbReference type="Gene3D" id="1.10.1270.10">
    <property type="entry name" value="TrpR-like"/>
    <property type="match status" value="1"/>
</dbReference>
<organism evidence="1">
    <name type="scientific">hydrothermal vent metagenome</name>
    <dbReference type="NCBI Taxonomy" id="652676"/>
    <lineage>
        <taxon>unclassified sequences</taxon>
        <taxon>metagenomes</taxon>
        <taxon>ecological metagenomes</taxon>
    </lineage>
</organism>
<dbReference type="NCBIfam" id="TIGR02531">
    <property type="entry name" value="yecD_yerC"/>
    <property type="match status" value="1"/>
</dbReference>
<dbReference type="EMBL" id="UOEE01000199">
    <property type="protein sequence ID" value="VAV95236.1"/>
    <property type="molecule type" value="Genomic_DNA"/>
</dbReference>
<dbReference type="GO" id="GO:0043565">
    <property type="term" value="F:sequence-specific DNA binding"/>
    <property type="evidence" value="ECO:0007669"/>
    <property type="project" value="InterPro"/>
</dbReference>
<reference evidence="1" key="1">
    <citation type="submission" date="2018-06" db="EMBL/GenBank/DDBJ databases">
        <authorList>
            <person name="Zhirakovskaya E."/>
        </authorList>
    </citation>
    <scope>NUCLEOTIDE SEQUENCE</scope>
</reference>
<proteinExistence type="predicted"/>
<dbReference type="InterPro" id="IPR038116">
    <property type="entry name" value="TrpR-like_sf"/>
</dbReference>
<dbReference type="GO" id="GO:0003700">
    <property type="term" value="F:DNA-binding transcription factor activity"/>
    <property type="evidence" value="ECO:0007669"/>
    <property type="project" value="InterPro"/>
</dbReference>
<dbReference type="InterPro" id="IPR000831">
    <property type="entry name" value="Trp_repress"/>
</dbReference>
<gene>
    <name evidence="1" type="ORF">MNBD_ALPHA06-1995</name>
</gene>
<dbReference type="AlphaFoldDB" id="A0A3B0S309"/>
<dbReference type="InterPro" id="IPR010921">
    <property type="entry name" value="Trp_repressor/repl_initiator"/>
</dbReference>
<dbReference type="PIRSF" id="PIRSF012508">
    <property type="entry name" value="YerC"/>
    <property type="match status" value="1"/>
</dbReference>
<dbReference type="PANTHER" id="PTHR40080:SF1">
    <property type="entry name" value="TRPR-LIKE PROTEIN YERC_YECD"/>
    <property type="match status" value="1"/>
</dbReference>
<name>A0A3B0S309_9ZZZZ</name>